<dbReference type="PIRSF" id="PIRSF000409">
    <property type="entry name" value="Ada"/>
    <property type="match status" value="1"/>
</dbReference>
<reference evidence="19 20" key="1">
    <citation type="journal article" date="2012" name="J. Bacteriol.">
        <title>Complete genome sequence of the B12-producing Shimwellia blattae strain DSM 4481, isolated from a cockroach.</title>
        <authorList>
            <person name="Brzuszkiewicz E."/>
            <person name="Waschkowitz T."/>
            <person name="Wiezer A."/>
            <person name="Daniel R."/>
        </authorList>
    </citation>
    <scope>NUCLEOTIDE SEQUENCE [LARGE SCALE GENOMIC DNA]</scope>
    <source>
        <strain evidence="20">ATCC 29907 / DSM 4481 / JCM 1650 / NBRC 105725 / CDC 9005-74</strain>
    </source>
</reference>
<evidence type="ECO:0000256" key="4">
    <source>
        <dbReference type="ARBA" id="ARBA00022723"/>
    </source>
</evidence>
<dbReference type="SUPFAM" id="SSF57884">
    <property type="entry name" value="Ada DNA repair protein, N-terminal domain (N-Ada 10)"/>
    <property type="match status" value="1"/>
</dbReference>
<keyword evidence="20" id="KW-1185">Reference proteome</keyword>
<evidence type="ECO:0000256" key="12">
    <source>
        <dbReference type="ARBA" id="ARBA00049348"/>
    </source>
</evidence>
<dbReference type="AlphaFoldDB" id="I2B7B1"/>
<feature type="binding site" evidence="17">
    <location>
        <position position="42"/>
    </location>
    <ligand>
        <name>Zn(2+)</name>
        <dbReference type="ChEBI" id="CHEBI:29105"/>
    </ligand>
</feature>
<accession>K6UPZ9</accession>
<dbReference type="Proteomes" id="UP000001955">
    <property type="component" value="Chromosome"/>
</dbReference>
<dbReference type="InterPro" id="IPR036631">
    <property type="entry name" value="MGMT_N_sf"/>
</dbReference>
<evidence type="ECO:0000256" key="1">
    <source>
        <dbReference type="ARBA" id="ARBA00001286"/>
    </source>
</evidence>
<dbReference type="PATRIC" id="fig|630626.3.peg.1265"/>
<dbReference type="Gene3D" id="3.30.160.70">
    <property type="entry name" value="Methylated DNA-protein cysteine methyltransferase domain"/>
    <property type="match status" value="1"/>
</dbReference>
<protein>
    <recommendedName>
        <fullName evidence="14">Regulatory protein of adaptive response</fullName>
    </recommendedName>
</protein>
<feature type="binding site" evidence="16">
    <location>
        <position position="34"/>
    </location>
    <ligand>
        <name>DNA</name>
        <dbReference type="ChEBI" id="CHEBI:16991"/>
    </ligand>
</feature>
<dbReference type="Pfam" id="PF12833">
    <property type="entry name" value="HTH_18"/>
    <property type="match status" value="1"/>
</dbReference>
<dbReference type="FunFam" id="3.40.10.10:FF:000001">
    <property type="entry name" value="DNA-3-methyladenine glycosylase 2"/>
    <property type="match status" value="1"/>
</dbReference>
<evidence type="ECO:0000256" key="6">
    <source>
        <dbReference type="ARBA" id="ARBA00022833"/>
    </source>
</evidence>
<dbReference type="GO" id="GO:0008270">
    <property type="term" value="F:zinc ion binding"/>
    <property type="evidence" value="ECO:0007669"/>
    <property type="project" value="InterPro"/>
</dbReference>
<comment type="cofactor">
    <cofactor evidence="16">
        <name>Zn(2+)</name>
        <dbReference type="ChEBI" id="CHEBI:29105"/>
    </cofactor>
    <text evidence="16">Binds 1 zinc ion per subunit.</text>
</comment>
<dbReference type="InterPro" id="IPR001497">
    <property type="entry name" value="MethylDNA_cys_MeTrfase_AS"/>
</dbReference>
<evidence type="ECO:0000256" key="10">
    <source>
        <dbReference type="ARBA" id="ARBA00023163"/>
    </source>
</evidence>
<keyword evidence="7" id="KW-0805">Transcription regulation</keyword>
<keyword evidence="3" id="KW-0808">Transferase</keyword>
<evidence type="ECO:0000256" key="5">
    <source>
        <dbReference type="ARBA" id="ARBA00022763"/>
    </source>
</evidence>
<evidence type="ECO:0000256" key="8">
    <source>
        <dbReference type="ARBA" id="ARBA00023125"/>
    </source>
</evidence>
<proteinExistence type="inferred from homology"/>
<feature type="binding site" evidence="17">
    <location>
        <position position="69"/>
    </location>
    <ligand>
        <name>Zn(2+)</name>
        <dbReference type="ChEBI" id="CHEBI:29105"/>
    </ligand>
</feature>
<keyword evidence="10" id="KW-0804">Transcription</keyword>
<dbReference type="InterPro" id="IPR016221">
    <property type="entry name" value="Bifunct_regulatory_prot_Ada"/>
</dbReference>
<sequence length="361" mass="39651">MNATLYSTEQARREAVMQRDSKADGQFVFAVITTGIFCRPSCRSRHPLPHNMRFFADAASALAAGFRPCKRCNPAGESRQQQQAAQIARACERLDHSEQPLTVAALAAECAMSQAHFQRLFKQITGLTPHGWYRARRAGRLREALRQGEPVTRAIYQAGFGSASGYYQQANSALGMTGRHYRQQGAAQQIEYAFGHSVLGEILVAATKRGVCALFPGEDQTQLYQQLVAQFPRAVLQPADPQGPLATRLAEILAFTARQRADFPLPLDVQGSAFQLQVWQALQTIPAGETASYQDIARKIGRPRAVRAVAGACAANRLALVIPCHRVVRANGALSGYRWGSELKHQLLAREAQESRQKNAP</sequence>
<accession>I2B7B1</accession>
<keyword evidence="9" id="KW-0010">Activator</keyword>
<dbReference type="InterPro" id="IPR036217">
    <property type="entry name" value="MethylDNA_cys_MeTrfase_DNAb"/>
</dbReference>
<keyword evidence="2" id="KW-0489">Methyltransferase</keyword>
<dbReference type="CDD" id="cd06445">
    <property type="entry name" value="ATase"/>
    <property type="match status" value="1"/>
</dbReference>
<comment type="catalytic activity">
    <reaction evidence="12">
        <text>a 6-O-methyl-2'-deoxyguanosine in DNA + L-cysteinyl-[protein] = S-methyl-L-cysteinyl-[protein] + a 2'-deoxyguanosine in DNA</text>
        <dbReference type="Rhea" id="RHEA:24000"/>
        <dbReference type="Rhea" id="RHEA-COMP:10131"/>
        <dbReference type="Rhea" id="RHEA-COMP:10132"/>
        <dbReference type="Rhea" id="RHEA-COMP:11367"/>
        <dbReference type="Rhea" id="RHEA-COMP:11368"/>
        <dbReference type="ChEBI" id="CHEBI:29950"/>
        <dbReference type="ChEBI" id="CHEBI:82612"/>
        <dbReference type="ChEBI" id="CHEBI:85445"/>
        <dbReference type="ChEBI" id="CHEBI:85448"/>
        <dbReference type="EC" id="2.1.1.63"/>
    </reaction>
</comment>
<evidence type="ECO:0000313" key="19">
    <source>
        <dbReference type="EMBL" id="AFJ46415.1"/>
    </source>
</evidence>
<dbReference type="InterPro" id="IPR014048">
    <property type="entry name" value="MethylDNA_cys_MeTrfase_DNA-bd"/>
</dbReference>
<dbReference type="RefSeq" id="WP_002439824.1">
    <property type="nucleotide sequence ID" value="NC_017910.1"/>
</dbReference>
<evidence type="ECO:0000313" key="20">
    <source>
        <dbReference type="Proteomes" id="UP000001955"/>
    </source>
</evidence>
<evidence type="ECO:0000256" key="17">
    <source>
        <dbReference type="PIRSR" id="PIRSR000409-3"/>
    </source>
</evidence>
<name>I2B7B1_SHIBC</name>
<comment type="catalytic activity">
    <reaction evidence="1">
        <text>a 4-O-methyl-thymidine in DNA + L-cysteinyl-[protein] = a thymidine in DNA + S-methyl-L-cysteinyl-[protein]</text>
        <dbReference type="Rhea" id="RHEA:53428"/>
        <dbReference type="Rhea" id="RHEA-COMP:10131"/>
        <dbReference type="Rhea" id="RHEA-COMP:10132"/>
        <dbReference type="Rhea" id="RHEA-COMP:13555"/>
        <dbReference type="Rhea" id="RHEA-COMP:13556"/>
        <dbReference type="ChEBI" id="CHEBI:29950"/>
        <dbReference type="ChEBI" id="CHEBI:82612"/>
        <dbReference type="ChEBI" id="CHEBI:137386"/>
        <dbReference type="ChEBI" id="CHEBI:137387"/>
        <dbReference type="EC" id="2.1.1.63"/>
    </reaction>
</comment>
<dbReference type="SUPFAM" id="SSF46767">
    <property type="entry name" value="Methylated DNA-protein cysteine methyltransferase, C-terminal domain"/>
    <property type="match status" value="1"/>
</dbReference>
<feature type="binding site" evidence="16">
    <location>
        <position position="43"/>
    </location>
    <ligand>
        <name>DNA</name>
        <dbReference type="ChEBI" id="CHEBI:16991"/>
    </ligand>
</feature>
<dbReference type="PROSITE" id="PS00374">
    <property type="entry name" value="MGMT"/>
    <property type="match status" value="1"/>
</dbReference>
<dbReference type="GO" id="GO:0043565">
    <property type="term" value="F:sequence-specific DNA binding"/>
    <property type="evidence" value="ECO:0007669"/>
    <property type="project" value="InterPro"/>
</dbReference>
<dbReference type="NCBIfam" id="TIGR00589">
    <property type="entry name" value="ogt"/>
    <property type="match status" value="1"/>
</dbReference>
<dbReference type="GO" id="GO:0006307">
    <property type="term" value="P:DNA alkylation repair"/>
    <property type="evidence" value="ECO:0007669"/>
    <property type="project" value="UniProtKB-ARBA"/>
</dbReference>
<evidence type="ECO:0000256" key="2">
    <source>
        <dbReference type="ARBA" id="ARBA00022603"/>
    </source>
</evidence>
<dbReference type="HOGENOM" id="CLU_000445_52_0_6"/>
<evidence type="ECO:0000256" key="15">
    <source>
        <dbReference type="PIRSR" id="PIRSR000409-1"/>
    </source>
</evidence>
<dbReference type="eggNOG" id="COG0350">
    <property type="taxonomic scope" value="Bacteria"/>
</dbReference>
<dbReference type="FunFam" id="1.10.10.10:FF:000410">
    <property type="entry name" value="ADA regulatory protein, putative"/>
    <property type="match status" value="1"/>
</dbReference>
<feature type="binding site" evidence="17">
    <location>
        <position position="72"/>
    </location>
    <ligand>
        <name>Zn(2+)</name>
        <dbReference type="ChEBI" id="CHEBI:29105"/>
    </ligand>
</feature>
<dbReference type="Gene3D" id="1.10.10.10">
    <property type="entry name" value="Winged helix-like DNA-binding domain superfamily/Winged helix DNA-binding domain"/>
    <property type="match status" value="1"/>
</dbReference>
<feature type="active site" description="Nucleophile; methyl group acceptor from methylphosphotriester" evidence="15">
    <location>
        <position position="38"/>
    </location>
</feature>
<dbReference type="STRING" id="630626.EBL_c13120"/>
<feature type="domain" description="HTH araC/xylS-type" evidence="18">
    <location>
        <begin position="95"/>
        <end position="184"/>
    </location>
</feature>
<dbReference type="SMART" id="SM00342">
    <property type="entry name" value="HTH_ARAC"/>
    <property type="match status" value="1"/>
</dbReference>
<keyword evidence="5" id="KW-0227">DNA damage</keyword>
<feature type="binding site" evidence="16">
    <location>
        <position position="45"/>
    </location>
    <ligand>
        <name>DNA</name>
        <dbReference type="ChEBI" id="CHEBI:16991"/>
    </ligand>
</feature>
<gene>
    <name evidence="19" type="primary">ada</name>
    <name evidence="19" type="ordered locus">EBL_c13120</name>
</gene>
<feature type="binding site" evidence="16">
    <location>
        <position position="67"/>
    </location>
    <ligand>
        <name>DNA</name>
        <dbReference type="ChEBI" id="CHEBI:16991"/>
    </ligand>
</feature>
<dbReference type="Gene3D" id="3.40.10.10">
    <property type="entry name" value="DNA Methylphosphotriester Repair Domain"/>
    <property type="match status" value="1"/>
</dbReference>
<dbReference type="GO" id="GO:0003700">
    <property type="term" value="F:DNA-binding transcription factor activity"/>
    <property type="evidence" value="ECO:0007669"/>
    <property type="project" value="InterPro"/>
</dbReference>
<dbReference type="eggNOG" id="COG2169">
    <property type="taxonomic scope" value="Bacteria"/>
</dbReference>
<dbReference type="EMBL" id="CP001560">
    <property type="protein sequence ID" value="AFJ46415.1"/>
    <property type="molecule type" value="Genomic_DNA"/>
</dbReference>
<dbReference type="KEGG" id="ebt:EBL_c13120"/>
<dbReference type="Gene3D" id="1.10.10.60">
    <property type="entry name" value="Homeodomain-like"/>
    <property type="match status" value="1"/>
</dbReference>
<dbReference type="InterPro" id="IPR035451">
    <property type="entry name" value="Ada-like_dom_sf"/>
</dbReference>
<dbReference type="Pfam" id="PF02870">
    <property type="entry name" value="Methyltransf_1N"/>
    <property type="match status" value="1"/>
</dbReference>
<keyword evidence="8" id="KW-0238">DNA-binding</keyword>
<evidence type="ECO:0000259" key="18">
    <source>
        <dbReference type="PROSITE" id="PS01124"/>
    </source>
</evidence>
<evidence type="ECO:0000256" key="3">
    <source>
        <dbReference type="ARBA" id="ARBA00022679"/>
    </source>
</evidence>
<dbReference type="PROSITE" id="PS01124">
    <property type="entry name" value="HTH_ARAC_FAMILY_2"/>
    <property type="match status" value="1"/>
</dbReference>
<dbReference type="GO" id="GO:0003908">
    <property type="term" value="F:methylated-DNA-[protein]-cysteine S-methyltransferase activity"/>
    <property type="evidence" value="ECO:0007669"/>
    <property type="project" value="UniProtKB-EC"/>
</dbReference>
<keyword evidence="11" id="KW-0234">DNA repair</keyword>
<dbReference type="Pfam" id="PF02805">
    <property type="entry name" value="Ada_Zn_binding"/>
    <property type="match status" value="1"/>
</dbReference>
<dbReference type="PANTHER" id="PTHR10815:SF14">
    <property type="entry name" value="BIFUNCTIONAL TRANSCRIPTIONAL ACTIVATOR_DNA REPAIR ENZYME ADA"/>
    <property type="match status" value="1"/>
</dbReference>
<dbReference type="SUPFAM" id="SSF46689">
    <property type="entry name" value="Homeodomain-like"/>
    <property type="match status" value="1"/>
</dbReference>
<feature type="binding site" evidence="17">
    <location>
        <position position="38"/>
    </location>
    <ligand>
        <name>Zn(2+)</name>
        <dbReference type="ChEBI" id="CHEBI:29105"/>
    </ligand>
</feature>
<keyword evidence="4 16" id="KW-0479">Metal-binding</keyword>
<organism evidence="19 20">
    <name type="scientific">Shimwellia blattae (strain ATCC 29907 / DSM 4481 / JCM 1650 / NBRC 105725 / CDC 9005-74)</name>
    <name type="common">Escherichia blattae</name>
    <dbReference type="NCBI Taxonomy" id="630626"/>
    <lineage>
        <taxon>Bacteria</taxon>
        <taxon>Pseudomonadati</taxon>
        <taxon>Pseudomonadota</taxon>
        <taxon>Gammaproteobacteria</taxon>
        <taxon>Enterobacterales</taxon>
        <taxon>Enterobacteriaceae</taxon>
        <taxon>Shimwellia</taxon>
    </lineage>
</organism>
<dbReference type="InterPro" id="IPR018060">
    <property type="entry name" value="HTH_AraC"/>
</dbReference>
<comment type="similarity">
    <text evidence="13">In the C-terminal section; belongs to the MGMT family.</text>
</comment>
<dbReference type="InterPro" id="IPR008332">
    <property type="entry name" value="MethylG_MeTrfase_N"/>
</dbReference>
<evidence type="ECO:0000256" key="9">
    <source>
        <dbReference type="ARBA" id="ARBA00023159"/>
    </source>
</evidence>
<dbReference type="SUPFAM" id="SSF53155">
    <property type="entry name" value="Methylated DNA-protein cysteine methyltransferase domain"/>
    <property type="match status" value="1"/>
</dbReference>
<dbReference type="PANTHER" id="PTHR10815">
    <property type="entry name" value="METHYLATED-DNA--PROTEIN-CYSTEINE METHYLTRANSFERASE"/>
    <property type="match status" value="1"/>
</dbReference>
<feature type="active site" description="Nucleophile; methyl group acceptor from either O6-methylguanine or O4-methylthymine" evidence="15">
    <location>
        <position position="324"/>
    </location>
</feature>
<dbReference type="NCBIfam" id="NF011964">
    <property type="entry name" value="PRK15435.1"/>
    <property type="match status" value="1"/>
</dbReference>
<keyword evidence="6 16" id="KW-0862">Zinc</keyword>
<dbReference type="Pfam" id="PF01035">
    <property type="entry name" value="DNA_binding_1"/>
    <property type="match status" value="1"/>
</dbReference>
<dbReference type="OrthoDB" id="9802228at2"/>
<dbReference type="InterPro" id="IPR004026">
    <property type="entry name" value="Ada_DNA_repair_Zn-bd"/>
</dbReference>
<dbReference type="GO" id="GO:0032259">
    <property type="term" value="P:methylation"/>
    <property type="evidence" value="ECO:0007669"/>
    <property type="project" value="UniProtKB-KW"/>
</dbReference>
<evidence type="ECO:0000256" key="14">
    <source>
        <dbReference type="ARBA" id="ARBA00078299"/>
    </source>
</evidence>
<evidence type="ECO:0000256" key="13">
    <source>
        <dbReference type="ARBA" id="ARBA00060908"/>
    </source>
</evidence>
<evidence type="ECO:0000256" key="11">
    <source>
        <dbReference type="ARBA" id="ARBA00023204"/>
    </source>
</evidence>
<evidence type="ECO:0000256" key="7">
    <source>
        <dbReference type="ARBA" id="ARBA00023015"/>
    </source>
</evidence>
<evidence type="ECO:0000256" key="16">
    <source>
        <dbReference type="PIRSR" id="PIRSR000409-2"/>
    </source>
</evidence>
<dbReference type="InterPro" id="IPR009057">
    <property type="entry name" value="Homeodomain-like_sf"/>
</dbReference>
<dbReference type="InterPro" id="IPR036388">
    <property type="entry name" value="WH-like_DNA-bd_sf"/>
</dbReference>